<name>A0ACB6RJ29_9PLEO</name>
<reference evidence="1" key="1">
    <citation type="journal article" date="2020" name="Stud. Mycol.">
        <title>101 Dothideomycetes genomes: a test case for predicting lifestyles and emergence of pathogens.</title>
        <authorList>
            <person name="Haridas S."/>
            <person name="Albert R."/>
            <person name="Binder M."/>
            <person name="Bloem J."/>
            <person name="Labutti K."/>
            <person name="Salamov A."/>
            <person name="Andreopoulos B."/>
            <person name="Baker S."/>
            <person name="Barry K."/>
            <person name="Bills G."/>
            <person name="Bluhm B."/>
            <person name="Cannon C."/>
            <person name="Castanera R."/>
            <person name="Culley D."/>
            <person name="Daum C."/>
            <person name="Ezra D."/>
            <person name="Gonzalez J."/>
            <person name="Henrissat B."/>
            <person name="Kuo A."/>
            <person name="Liang C."/>
            <person name="Lipzen A."/>
            <person name="Lutzoni F."/>
            <person name="Magnuson J."/>
            <person name="Mondo S."/>
            <person name="Nolan M."/>
            <person name="Ohm R."/>
            <person name="Pangilinan J."/>
            <person name="Park H.-J."/>
            <person name="Ramirez L."/>
            <person name="Alfaro M."/>
            <person name="Sun H."/>
            <person name="Tritt A."/>
            <person name="Yoshinaga Y."/>
            <person name="Zwiers L.-H."/>
            <person name="Turgeon B."/>
            <person name="Goodwin S."/>
            <person name="Spatafora J."/>
            <person name="Crous P."/>
            <person name="Grigoriev I."/>
        </authorList>
    </citation>
    <scope>NUCLEOTIDE SEQUENCE</scope>
    <source>
        <strain evidence="1">CBS 525.71</strain>
    </source>
</reference>
<accession>A0ACB6RJ29</accession>
<proteinExistence type="predicted"/>
<gene>
    <name evidence="1" type="ORF">BU25DRAFT_463894</name>
</gene>
<comment type="caution">
    <text evidence="1">The sequence shown here is derived from an EMBL/GenBank/DDBJ whole genome shotgun (WGS) entry which is preliminary data.</text>
</comment>
<organism evidence="1 2">
    <name type="scientific">Macroventuria anomochaeta</name>
    <dbReference type="NCBI Taxonomy" id="301207"/>
    <lineage>
        <taxon>Eukaryota</taxon>
        <taxon>Fungi</taxon>
        <taxon>Dikarya</taxon>
        <taxon>Ascomycota</taxon>
        <taxon>Pezizomycotina</taxon>
        <taxon>Dothideomycetes</taxon>
        <taxon>Pleosporomycetidae</taxon>
        <taxon>Pleosporales</taxon>
        <taxon>Pleosporineae</taxon>
        <taxon>Didymellaceae</taxon>
        <taxon>Macroventuria</taxon>
    </lineage>
</organism>
<dbReference type="Proteomes" id="UP000799754">
    <property type="component" value="Unassembled WGS sequence"/>
</dbReference>
<evidence type="ECO:0000313" key="1">
    <source>
        <dbReference type="EMBL" id="KAF2621164.1"/>
    </source>
</evidence>
<evidence type="ECO:0000313" key="2">
    <source>
        <dbReference type="Proteomes" id="UP000799754"/>
    </source>
</evidence>
<keyword evidence="2" id="KW-1185">Reference proteome</keyword>
<sequence>MATEVKNTVNAQSYTGIRPPASDPTRYQAPTESTPAQTSHDGMSIQASTARLPSLLDPHGILNSGGKSDPNVAPTLSAPTRQNDREGEEKNAGNRLSRKARREEWWRKQHAKQLKSPDQRRALNRSREAITPRRAILEVPWDQQGVLDKRIHPQRFGLNEVISKEGIPKEQEQAAHHKGSSVLIFRHSSGSSFIDATPERIETSSIFRPVSYANFQISPQYYSASRTLEFRKDKHNDTQSFRRYISPEPSDMTEDLYRRKIEALRGDFSKTWLSASDDENWNSTAGSTASDPFPNDATPVIKTAIVEAHSDQEGTEGWKAVPDFTGEAVASQKPYGSLHNISNPDKMLNLDCDVDRESPSAGSRKGQTSSSMISTVSDPKTDHTESMMEREDRHGSSGLVQAKVDDSHTWTHIRSEDLDPKTAQLKAAVEAEAREQMKQIKTARRARLNATAEQRETSQDPKNERETQESHETHRHNRAHSDTTRPPSQQASLLQTQTVIRSWDDTYDDTISDVSTYATSLFSVASLASSASNLTAHSNYSLKQISSATKELYNIFHKDGELIQLYKTAVHDPGIGPERLQRNLRRLLQSYAKNLEDEQTENLEYLASRLVALKAGELARSIVAKFYCAPVEEQTRVPRMHEESFEDEKEAMLIDENIFEDLKAFRHFLVSAAAFETFRTQIQSFVVPRDNGSRQAEPKQEVNMRRESAKGAIKGSTWCSWRDKLAEAADVSLIQKDLGLASQLASNLVLDALTLMTDRACVATGLLEPPLRPEMVRLRWKCTCGDGLFSDVLELRENGAQELASRMQESTAIEVTVSAYDSLSGNQRYILPRHLRWSRNVDNNASSNKAEKSWTSANGSSSTTSASAAGGTANFGASHLRWSGSTSGSASQGKNQASSNDPLASTSVSAAACCSSPGTTKLGLMLHLMACIHNKSSSKILLQDRIEKIDTDYDLIQFLRLQYRRSRGRLRTKFSLKSVRGIHFVKFHLPMGNSVIIRPHGVSCAPLNNLSASSNTMACGCLPPKDKVEPCDSAEYQCHPVPPSTFPPVTPEHLNSLFTCQEQPNQISRWIVNQIPKRKWGELFGNMNQPAEGWGIYYEEGWDPARIAIVVFVLLSGSLLFSILWTTLKDDIQGAFGVGAWMVGIGGALLAVIVTQVDSV</sequence>
<dbReference type="EMBL" id="MU006760">
    <property type="protein sequence ID" value="KAF2621164.1"/>
    <property type="molecule type" value="Genomic_DNA"/>
</dbReference>
<protein>
    <submittedName>
        <fullName evidence="1">Uncharacterized protein</fullName>
    </submittedName>
</protein>